<dbReference type="EMBL" id="FNNO01000008">
    <property type="protein sequence ID" value="SDX01431.1"/>
    <property type="molecule type" value="Genomic_DNA"/>
</dbReference>
<dbReference type="Pfam" id="PF13086">
    <property type="entry name" value="AAA_11"/>
    <property type="match status" value="1"/>
</dbReference>
<keyword evidence="4" id="KW-0347">Helicase</keyword>
<evidence type="ECO:0000313" key="9">
    <source>
        <dbReference type="EMBL" id="SDX01431.1"/>
    </source>
</evidence>
<dbReference type="InterPro" id="IPR047187">
    <property type="entry name" value="SF1_C_Upf1"/>
</dbReference>
<evidence type="ECO:0000256" key="3">
    <source>
        <dbReference type="ARBA" id="ARBA00022801"/>
    </source>
</evidence>
<dbReference type="InterPro" id="IPR050534">
    <property type="entry name" value="Coronavir_polyprotein_1ab"/>
</dbReference>
<keyword evidence="3" id="KW-0378">Hydrolase</keyword>
<evidence type="ECO:0000256" key="6">
    <source>
        <dbReference type="SAM" id="Coils"/>
    </source>
</evidence>
<dbReference type="PANTHER" id="PTHR43788:SF8">
    <property type="entry name" value="DNA-BINDING PROTEIN SMUBP-2"/>
    <property type="match status" value="1"/>
</dbReference>
<evidence type="ECO:0000259" key="7">
    <source>
        <dbReference type="Pfam" id="PF13086"/>
    </source>
</evidence>
<dbReference type="Gene3D" id="3.40.50.300">
    <property type="entry name" value="P-loop containing nucleotide triphosphate hydrolases"/>
    <property type="match status" value="3"/>
</dbReference>
<keyword evidence="5" id="KW-0067">ATP-binding</keyword>
<dbReference type="GO" id="GO:0004386">
    <property type="term" value="F:helicase activity"/>
    <property type="evidence" value="ECO:0007669"/>
    <property type="project" value="UniProtKB-KW"/>
</dbReference>
<protein>
    <submittedName>
        <fullName evidence="9">AAA domain-containing protein</fullName>
    </submittedName>
</protein>
<dbReference type="Pfam" id="PF13087">
    <property type="entry name" value="AAA_12"/>
    <property type="match status" value="1"/>
</dbReference>
<dbReference type="AlphaFoldDB" id="A0A8X8LFA0"/>
<dbReference type="RefSeq" id="WP_092723870.1">
    <property type="nucleotide sequence ID" value="NZ_FNNO01000008.1"/>
</dbReference>
<dbReference type="InterPro" id="IPR041677">
    <property type="entry name" value="DNA2/NAM7_AAA_11"/>
</dbReference>
<keyword evidence="10" id="KW-1185">Reference proteome</keyword>
<feature type="coiled-coil region" evidence="6">
    <location>
        <begin position="70"/>
        <end position="97"/>
    </location>
</feature>
<dbReference type="Proteomes" id="UP000198711">
    <property type="component" value="Unassembled WGS sequence"/>
</dbReference>
<evidence type="ECO:0000256" key="4">
    <source>
        <dbReference type="ARBA" id="ARBA00022806"/>
    </source>
</evidence>
<gene>
    <name evidence="9" type="ORF">SAMN05444410_10837</name>
</gene>
<feature type="domain" description="DNA2/NAM7 helicase helicase" evidence="7">
    <location>
        <begin position="293"/>
        <end position="366"/>
    </location>
</feature>
<keyword evidence="6" id="KW-0175">Coiled coil</keyword>
<accession>A0A8X8LFA0</accession>
<comment type="similarity">
    <text evidence="1">Belongs to the DNA2/NAM7 helicase family.</text>
</comment>
<dbReference type="InterPro" id="IPR041679">
    <property type="entry name" value="DNA2/NAM7-like_C"/>
</dbReference>
<evidence type="ECO:0000256" key="5">
    <source>
        <dbReference type="ARBA" id="ARBA00022840"/>
    </source>
</evidence>
<dbReference type="GO" id="GO:0005524">
    <property type="term" value="F:ATP binding"/>
    <property type="evidence" value="ECO:0007669"/>
    <property type="project" value="UniProtKB-KW"/>
</dbReference>
<dbReference type="PANTHER" id="PTHR43788">
    <property type="entry name" value="DNA2/NAM7 HELICASE FAMILY MEMBER"/>
    <property type="match status" value="1"/>
</dbReference>
<dbReference type="GO" id="GO:0016787">
    <property type="term" value="F:hydrolase activity"/>
    <property type="evidence" value="ECO:0007669"/>
    <property type="project" value="UniProtKB-KW"/>
</dbReference>
<keyword evidence="2" id="KW-0547">Nucleotide-binding</keyword>
<dbReference type="InterPro" id="IPR027417">
    <property type="entry name" value="P-loop_NTPase"/>
</dbReference>
<sequence length="1021" mass="117534">MIDATIFVDLVTYLKKGNKMEHKKWLDYWKKCLADTLYADLEFVKRIKEKKRDVFEIEHFQIDPAYVHDLDKVKALMDEQERRVNEKQRVSDRESKNWKQIDRVDVLIAPIRFKAPTEHLVYFKDPKPITPFWYYATLNREGVLSVPETTFPIFQRKHLSPIADEKTDFIFAELENIDYLSTVGKERTEQYSEYIDYVKEIFRSATKQKIDLYQAEGYETIDTAVVLLPDEEKQAAIGIVELYEKILRSHGDHSLLRELITIENNVNQRPAEVSELINSNSFHLGQMGFEFPLSISQRKSLYTFLNAQSKVFAVNGPPGTGKTTLLQSIVANAVVQSAIAGKEPAVILACSTNNQAVTNIMDSFTKAKTQKGLLEGRWLPGIEGYACYLPASGKEEHELRGLNYKKLDGEGLFRLIENRSYLEDAQKHFIGQSSQYLERPVLRIKDATTALREELVQIQETLQLAGHYWNDYLANEALFLKDYLFEGKATDRYYDGPLLSMPALHKELADLKKLEEKVVEYFRKEPAIRKLFCFLGIRSAKKNRAAELTIILRDSWLESGDRFHFTLSGVLNRINQDISIVHSSIKSLEAWKSWKQTHKIVGDPPRSEEAYWAFERMKIEKKLTANCFYDELDVSLRHKAFQLALHYWEGEYLSQLEIDLMDPKFEKKTEEMMKRRWRRQSMLMPCFVSTFFMAPKFFNSYKFLTKGENGKKLYDEQALFDFIDLLIVDEAGQVSPEVGVATFALAKKAIVVGDVKQIEPVWNINSKIDLGNLRESGLIKNYEDMVYEKKFDSKGFLASSGSIMKMAQNACYFKEENNSEKGVMLLEHRRCYDEIIRYCNELAYENKLIPLKGKAGPDLLFPAMYCIHVEGSSTAANNSRYNVQEVEFIVNWLAKYRQSIEEKYGSIEQAVGIITPFTGQKARLQFALKRAGFNTSSMKIGTVHALQGAERPIVLFSMVYGKGDVGTMFFDRHGKPNMLNVAVSRAEDHFIVFADTAVLNKHAQTPSGLLAKRLTYESEER</sequence>
<reference evidence="9 10" key="1">
    <citation type="submission" date="2016-10" db="EMBL/GenBank/DDBJ databases">
        <authorList>
            <person name="Varghese N."/>
            <person name="Submissions S."/>
        </authorList>
    </citation>
    <scope>NUCLEOTIDE SEQUENCE [LARGE SCALE GENOMIC DNA]</scope>
    <source>
        <strain evidence="9 10">DSM 25353</strain>
    </source>
</reference>
<dbReference type="SUPFAM" id="SSF52540">
    <property type="entry name" value="P-loop containing nucleoside triphosphate hydrolases"/>
    <property type="match status" value="1"/>
</dbReference>
<comment type="caution">
    <text evidence="9">The sequence shown here is derived from an EMBL/GenBank/DDBJ whole genome shotgun (WGS) entry which is preliminary data.</text>
</comment>
<evidence type="ECO:0000259" key="8">
    <source>
        <dbReference type="Pfam" id="PF13087"/>
    </source>
</evidence>
<name>A0A8X8LFA0_9BACT</name>
<evidence type="ECO:0000256" key="2">
    <source>
        <dbReference type="ARBA" id="ARBA00022741"/>
    </source>
</evidence>
<dbReference type="CDD" id="cd18808">
    <property type="entry name" value="SF1_C_Upf1"/>
    <property type="match status" value="1"/>
</dbReference>
<evidence type="ECO:0000313" key="10">
    <source>
        <dbReference type="Proteomes" id="UP000198711"/>
    </source>
</evidence>
<organism evidence="9 10">
    <name type="scientific">Hydrobacter penzbergensis</name>
    <dbReference type="NCBI Taxonomy" id="1235997"/>
    <lineage>
        <taxon>Bacteria</taxon>
        <taxon>Pseudomonadati</taxon>
        <taxon>Bacteroidota</taxon>
        <taxon>Chitinophagia</taxon>
        <taxon>Chitinophagales</taxon>
        <taxon>Chitinophagaceae</taxon>
        <taxon>Hydrobacter</taxon>
    </lineage>
</organism>
<evidence type="ECO:0000256" key="1">
    <source>
        <dbReference type="ARBA" id="ARBA00007913"/>
    </source>
</evidence>
<proteinExistence type="inferred from homology"/>
<feature type="domain" description="DNA2/NAM7 helicase-like C-terminal" evidence="8">
    <location>
        <begin position="817"/>
        <end position="995"/>
    </location>
</feature>